<sequence length="63" mass="7197">MRFKEHLNFEVEVGPLREVQSRRNCSLLHSPGLLIISNRLKRVDGFRIAIRGCSMASRSTASR</sequence>
<dbReference type="GeneID" id="54419374"/>
<reference evidence="3" key="2">
    <citation type="submission" date="2020-04" db="EMBL/GenBank/DDBJ databases">
        <authorList>
            <consortium name="NCBI Genome Project"/>
        </authorList>
    </citation>
    <scope>NUCLEOTIDE SEQUENCE</scope>
    <source>
        <strain evidence="3">CBS 781.70</strain>
    </source>
</reference>
<reference evidence="3" key="3">
    <citation type="submission" date="2025-04" db="UniProtKB">
        <authorList>
            <consortium name="RefSeq"/>
        </authorList>
    </citation>
    <scope>IDENTIFICATION</scope>
    <source>
        <strain evidence="3">CBS 781.70</strain>
    </source>
</reference>
<dbReference type="AlphaFoldDB" id="A0A6G1GCM3"/>
<keyword evidence="2" id="KW-1185">Reference proteome</keyword>
<protein>
    <submittedName>
        <fullName evidence="1 3">Uncharacterized protein</fullName>
    </submittedName>
</protein>
<evidence type="ECO:0000313" key="2">
    <source>
        <dbReference type="Proteomes" id="UP000504638"/>
    </source>
</evidence>
<name>A0A6G1GCM3_9PEZI</name>
<dbReference type="Proteomes" id="UP000504638">
    <property type="component" value="Unplaced"/>
</dbReference>
<gene>
    <name evidence="1 3" type="ORF">P152DRAFT_455501</name>
</gene>
<dbReference type="RefSeq" id="XP_033537415.1">
    <property type="nucleotide sequence ID" value="XM_033678804.1"/>
</dbReference>
<evidence type="ECO:0000313" key="1">
    <source>
        <dbReference type="EMBL" id="KAF1815784.1"/>
    </source>
</evidence>
<dbReference type="EMBL" id="ML975151">
    <property type="protein sequence ID" value="KAF1815784.1"/>
    <property type="molecule type" value="Genomic_DNA"/>
</dbReference>
<reference evidence="1 3" key="1">
    <citation type="submission" date="2020-01" db="EMBL/GenBank/DDBJ databases">
        <authorList>
            <consortium name="DOE Joint Genome Institute"/>
            <person name="Haridas S."/>
            <person name="Albert R."/>
            <person name="Binder M."/>
            <person name="Bloem J."/>
            <person name="Labutti K."/>
            <person name="Salamov A."/>
            <person name="Andreopoulos B."/>
            <person name="Baker S.E."/>
            <person name="Barry K."/>
            <person name="Bills G."/>
            <person name="Bluhm B.H."/>
            <person name="Cannon C."/>
            <person name="Castanera R."/>
            <person name="Culley D.E."/>
            <person name="Daum C."/>
            <person name="Ezra D."/>
            <person name="Gonzalez J.B."/>
            <person name="Henrissat B."/>
            <person name="Kuo A."/>
            <person name="Liang C."/>
            <person name="Lipzen A."/>
            <person name="Lutzoni F."/>
            <person name="Magnuson J."/>
            <person name="Mondo S."/>
            <person name="Nolan M."/>
            <person name="Ohm R."/>
            <person name="Pangilinan J."/>
            <person name="Park H.-J."/>
            <person name="Ramirez L."/>
            <person name="Alfaro M."/>
            <person name="Sun H."/>
            <person name="Tritt A."/>
            <person name="Yoshinaga Y."/>
            <person name="Zwiers L.-H."/>
            <person name="Turgeon B.G."/>
            <person name="Goodwin S.B."/>
            <person name="Spatafora J.W."/>
            <person name="Crous P.W."/>
            <person name="Grigoriev I.V."/>
        </authorList>
    </citation>
    <scope>NUCLEOTIDE SEQUENCE</scope>
    <source>
        <strain evidence="1 3">CBS 781.70</strain>
    </source>
</reference>
<proteinExistence type="predicted"/>
<evidence type="ECO:0000313" key="3">
    <source>
        <dbReference type="RefSeq" id="XP_033537415.1"/>
    </source>
</evidence>
<accession>A0A6G1GCM3</accession>
<organism evidence="1">
    <name type="scientific">Eremomyces bilateralis CBS 781.70</name>
    <dbReference type="NCBI Taxonomy" id="1392243"/>
    <lineage>
        <taxon>Eukaryota</taxon>
        <taxon>Fungi</taxon>
        <taxon>Dikarya</taxon>
        <taxon>Ascomycota</taxon>
        <taxon>Pezizomycotina</taxon>
        <taxon>Dothideomycetes</taxon>
        <taxon>Dothideomycetes incertae sedis</taxon>
        <taxon>Eremomycetales</taxon>
        <taxon>Eremomycetaceae</taxon>
        <taxon>Eremomyces</taxon>
    </lineage>
</organism>